<dbReference type="EMBL" id="JABSTV010001250">
    <property type="protein sequence ID" value="KAH7955471.1"/>
    <property type="molecule type" value="Genomic_DNA"/>
</dbReference>
<accession>A0A9D4PTM1</accession>
<feature type="region of interest" description="Disordered" evidence="1">
    <location>
        <begin position="382"/>
        <end position="483"/>
    </location>
</feature>
<comment type="caution">
    <text evidence="2">The sequence shown here is derived from an EMBL/GenBank/DDBJ whole genome shotgun (WGS) entry which is preliminary data.</text>
</comment>
<sequence>MHQADGPLGDFARKYCKAAKTMPTGKRLRLKYLKEAFDKDMEKIRDDMRDVKVSVIVDESPDITGVPTINTLLCYYSQKNVKKHVVLVDVDRVNASNSYTVASAVSKALQTVGKTWKDVVAVATDSAEYMRKMIREICQAEGIQILHVKDIAHLIHLDFLKQQEALREPQGTTATIFYHPMGKKNNFLTLTHDAVVAQLSTVPGAKSVRVNFRGNLVAVDSIPGADITALLAVERIGEGKVRAKTASKGTSTGFLHRVDPSFDVEDIRNNIESTKPVLTCTCNDRNVVLQFEGNTPPAEVSLFKQMRSVRHRRRRPLQCLTCGDPDRAECTEPAPKCIHCGGPHLAKEPHCPRWQHERRVIETMASSNTPLSRREAMMRVKTNDGNGTSNRAPTRPASPAVQPGLSYSAVLTPPAAPPPIPCVNDTQKDRPGTSTDGTVQDVGCDEADSPPPPPLSPSPPSCTPGPNVPPPPQGPPAKIPRQDRVRAQLDGFLGNLKSTEESREKWRKECQSMKEERLMTEKWQHKELLSVVRQLTTAVTKLLPQGANMDGEEL</sequence>
<feature type="compositionally biased region" description="Polar residues" evidence="1">
    <location>
        <begin position="383"/>
        <end position="392"/>
    </location>
</feature>
<dbReference type="Proteomes" id="UP000821837">
    <property type="component" value="Unassembled WGS sequence"/>
</dbReference>
<organism evidence="2 3">
    <name type="scientific">Rhipicephalus sanguineus</name>
    <name type="common">Brown dog tick</name>
    <name type="synonym">Ixodes sanguineus</name>
    <dbReference type="NCBI Taxonomy" id="34632"/>
    <lineage>
        <taxon>Eukaryota</taxon>
        <taxon>Metazoa</taxon>
        <taxon>Ecdysozoa</taxon>
        <taxon>Arthropoda</taxon>
        <taxon>Chelicerata</taxon>
        <taxon>Arachnida</taxon>
        <taxon>Acari</taxon>
        <taxon>Parasitiformes</taxon>
        <taxon>Ixodida</taxon>
        <taxon>Ixodoidea</taxon>
        <taxon>Ixodidae</taxon>
        <taxon>Rhipicephalinae</taxon>
        <taxon>Rhipicephalus</taxon>
        <taxon>Rhipicephalus</taxon>
    </lineage>
</organism>
<protein>
    <recommendedName>
        <fullName evidence="4">DUF659 domain-containing protein</fullName>
    </recommendedName>
</protein>
<reference evidence="2" key="1">
    <citation type="journal article" date="2020" name="Cell">
        <title>Large-Scale Comparative Analyses of Tick Genomes Elucidate Their Genetic Diversity and Vector Capacities.</title>
        <authorList>
            <consortium name="Tick Genome and Microbiome Consortium (TIGMIC)"/>
            <person name="Jia N."/>
            <person name="Wang J."/>
            <person name="Shi W."/>
            <person name="Du L."/>
            <person name="Sun Y."/>
            <person name="Zhan W."/>
            <person name="Jiang J.F."/>
            <person name="Wang Q."/>
            <person name="Zhang B."/>
            <person name="Ji P."/>
            <person name="Bell-Sakyi L."/>
            <person name="Cui X.M."/>
            <person name="Yuan T.T."/>
            <person name="Jiang B.G."/>
            <person name="Yang W.F."/>
            <person name="Lam T.T."/>
            <person name="Chang Q.C."/>
            <person name="Ding S.J."/>
            <person name="Wang X.J."/>
            <person name="Zhu J.G."/>
            <person name="Ruan X.D."/>
            <person name="Zhao L."/>
            <person name="Wei J.T."/>
            <person name="Ye R.Z."/>
            <person name="Que T.C."/>
            <person name="Du C.H."/>
            <person name="Zhou Y.H."/>
            <person name="Cheng J.X."/>
            <person name="Dai P.F."/>
            <person name="Guo W.B."/>
            <person name="Han X.H."/>
            <person name="Huang E.J."/>
            <person name="Li L.F."/>
            <person name="Wei W."/>
            <person name="Gao Y.C."/>
            <person name="Liu J.Z."/>
            <person name="Shao H.Z."/>
            <person name="Wang X."/>
            <person name="Wang C.C."/>
            <person name="Yang T.C."/>
            <person name="Huo Q.B."/>
            <person name="Li W."/>
            <person name="Chen H.Y."/>
            <person name="Chen S.E."/>
            <person name="Zhou L.G."/>
            <person name="Ni X.B."/>
            <person name="Tian J.H."/>
            <person name="Sheng Y."/>
            <person name="Liu T."/>
            <person name="Pan Y.S."/>
            <person name="Xia L.Y."/>
            <person name="Li J."/>
            <person name="Zhao F."/>
            <person name="Cao W.C."/>
        </authorList>
    </citation>
    <scope>NUCLEOTIDE SEQUENCE</scope>
    <source>
        <strain evidence="2">Rsan-2018</strain>
    </source>
</reference>
<evidence type="ECO:0008006" key="4">
    <source>
        <dbReference type="Google" id="ProtNLM"/>
    </source>
</evidence>
<name>A0A9D4PTM1_RHISA</name>
<keyword evidence="3" id="KW-1185">Reference proteome</keyword>
<evidence type="ECO:0000256" key="1">
    <source>
        <dbReference type="SAM" id="MobiDB-lite"/>
    </source>
</evidence>
<gene>
    <name evidence="2" type="ORF">HPB52_000921</name>
</gene>
<proteinExistence type="predicted"/>
<feature type="compositionally biased region" description="Pro residues" evidence="1">
    <location>
        <begin position="449"/>
        <end position="478"/>
    </location>
</feature>
<dbReference type="AlphaFoldDB" id="A0A9D4PTM1"/>
<dbReference type="VEuPathDB" id="VectorBase:RSAN_036849"/>
<evidence type="ECO:0000313" key="3">
    <source>
        <dbReference type="Proteomes" id="UP000821837"/>
    </source>
</evidence>
<dbReference type="VEuPathDB" id="VectorBase:RSAN_044182"/>
<reference evidence="2" key="2">
    <citation type="submission" date="2021-09" db="EMBL/GenBank/DDBJ databases">
        <authorList>
            <person name="Jia N."/>
            <person name="Wang J."/>
            <person name="Shi W."/>
            <person name="Du L."/>
            <person name="Sun Y."/>
            <person name="Zhan W."/>
            <person name="Jiang J."/>
            <person name="Wang Q."/>
            <person name="Zhang B."/>
            <person name="Ji P."/>
            <person name="Sakyi L.B."/>
            <person name="Cui X."/>
            <person name="Yuan T."/>
            <person name="Jiang B."/>
            <person name="Yang W."/>
            <person name="Lam T.T.-Y."/>
            <person name="Chang Q."/>
            <person name="Ding S."/>
            <person name="Wang X."/>
            <person name="Zhu J."/>
            <person name="Ruan X."/>
            <person name="Zhao L."/>
            <person name="Wei J."/>
            <person name="Que T."/>
            <person name="Du C."/>
            <person name="Cheng J."/>
            <person name="Dai P."/>
            <person name="Han X."/>
            <person name="Huang E."/>
            <person name="Gao Y."/>
            <person name="Liu J."/>
            <person name="Shao H."/>
            <person name="Ye R."/>
            <person name="Li L."/>
            <person name="Wei W."/>
            <person name="Wang X."/>
            <person name="Wang C."/>
            <person name="Huo Q."/>
            <person name="Li W."/>
            <person name="Guo W."/>
            <person name="Chen H."/>
            <person name="Chen S."/>
            <person name="Zhou L."/>
            <person name="Zhou L."/>
            <person name="Ni X."/>
            <person name="Tian J."/>
            <person name="Zhou Y."/>
            <person name="Sheng Y."/>
            <person name="Liu T."/>
            <person name="Pan Y."/>
            <person name="Xia L."/>
            <person name="Li J."/>
            <person name="Zhao F."/>
            <person name="Cao W."/>
        </authorList>
    </citation>
    <scope>NUCLEOTIDE SEQUENCE</scope>
    <source>
        <strain evidence="2">Rsan-2018</strain>
        <tissue evidence="2">Larvae</tissue>
    </source>
</reference>
<evidence type="ECO:0000313" key="2">
    <source>
        <dbReference type="EMBL" id="KAH7955471.1"/>
    </source>
</evidence>